<evidence type="ECO:0000313" key="2">
    <source>
        <dbReference type="Proteomes" id="UP000265703"/>
    </source>
</evidence>
<dbReference type="AlphaFoldDB" id="A0A397SEV9"/>
<accession>A0A397SEV9</accession>
<organism evidence="1 2">
    <name type="scientific">Glomus cerebriforme</name>
    <dbReference type="NCBI Taxonomy" id="658196"/>
    <lineage>
        <taxon>Eukaryota</taxon>
        <taxon>Fungi</taxon>
        <taxon>Fungi incertae sedis</taxon>
        <taxon>Mucoromycota</taxon>
        <taxon>Glomeromycotina</taxon>
        <taxon>Glomeromycetes</taxon>
        <taxon>Glomerales</taxon>
        <taxon>Glomeraceae</taxon>
        <taxon>Glomus</taxon>
    </lineage>
</organism>
<protein>
    <submittedName>
        <fullName evidence="1">Uncharacterized protein</fullName>
    </submittedName>
</protein>
<comment type="caution">
    <text evidence="1">The sequence shown here is derived from an EMBL/GenBank/DDBJ whole genome shotgun (WGS) entry which is preliminary data.</text>
</comment>
<proteinExistence type="predicted"/>
<dbReference type="OrthoDB" id="2432142at2759"/>
<sequence length="432" mass="49993">MDNEWKNAKLKLENLFTDSKMRGTIKGQLLRINMKNRLEYFEGNDEEIKASLNTLVLDSQENLGEIVRKAVSDEFSRQNPDKISASKISIDKMRGIMNAVGLRIINLSENDLEEVKPVPHVPFTWDTKRDEDKQMTEVKDWFVNALKLPKNFFISDSHKQAKHQVYLQDANITITGVGHISIGPSKTPCVWVGTKKKREYFKQGQAIAELFLLDRICPLTSLVVLTDCNDEWIIYCFLEYDGNKDLATFEISNRGIALAIIKQFVLAEGETFHNNIGKRVNYKANLPAVLQKKIKFFTQIPENDDSMTEIFEERSNQELFNMSMRRGLRALQDISNIDQLPYVDQFIKLFNDDYENYDTSPSSSISPPTAKYLHEIFRQWKIDLYYNYKENEIYKQSVGSGQINKKQPSFTKSDNTKLTYTTYHQAIYSSTT</sequence>
<name>A0A397SEV9_9GLOM</name>
<evidence type="ECO:0000313" key="1">
    <source>
        <dbReference type="EMBL" id="RIA84528.1"/>
    </source>
</evidence>
<dbReference type="EMBL" id="QKYT01000486">
    <property type="protein sequence ID" value="RIA84528.1"/>
    <property type="molecule type" value="Genomic_DNA"/>
</dbReference>
<keyword evidence="2" id="KW-1185">Reference proteome</keyword>
<dbReference type="Proteomes" id="UP000265703">
    <property type="component" value="Unassembled WGS sequence"/>
</dbReference>
<reference evidence="1 2" key="1">
    <citation type="submission" date="2018-06" db="EMBL/GenBank/DDBJ databases">
        <title>Comparative genomics reveals the genomic features of Rhizophagus irregularis, R. cerebriforme, R. diaphanum and Gigaspora rosea, and their symbiotic lifestyle signature.</title>
        <authorList>
            <person name="Morin E."/>
            <person name="San Clemente H."/>
            <person name="Chen E.C.H."/>
            <person name="De La Providencia I."/>
            <person name="Hainaut M."/>
            <person name="Kuo A."/>
            <person name="Kohler A."/>
            <person name="Murat C."/>
            <person name="Tang N."/>
            <person name="Roy S."/>
            <person name="Loubradou J."/>
            <person name="Henrissat B."/>
            <person name="Grigoriev I.V."/>
            <person name="Corradi N."/>
            <person name="Roux C."/>
            <person name="Martin F.M."/>
        </authorList>
    </citation>
    <scope>NUCLEOTIDE SEQUENCE [LARGE SCALE GENOMIC DNA]</scope>
    <source>
        <strain evidence="1 2">DAOM 227022</strain>
    </source>
</reference>
<gene>
    <name evidence="1" type="ORF">C1645_832130</name>
</gene>